<organism evidence="3">
    <name type="scientific">Arthroderma gypseum (strain ATCC MYA-4604 / CBS 118893)</name>
    <name type="common">Microsporum gypseum</name>
    <dbReference type="NCBI Taxonomy" id="535722"/>
    <lineage>
        <taxon>Eukaryota</taxon>
        <taxon>Fungi</taxon>
        <taxon>Dikarya</taxon>
        <taxon>Ascomycota</taxon>
        <taxon>Pezizomycotina</taxon>
        <taxon>Eurotiomycetes</taxon>
        <taxon>Eurotiomycetidae</taxon>
        <taxon>Onygenales</taxon>
        <taxon>Arthrodermataceae</taxon>
        <taxon>Nannizzia</taxon>
    </lineage>
</organism>
<proteinExistence type="predicted"/>
<dbReference type="VEuPathDB" id="FungiDB:MGYG_06344"/>
<dbReference type="eggNOG" id="ENOG502RA4N">
    <property type="taxonomic scope" value="Eukaryota"/>
</dbReference>
<dbReference type="InParanoid" id="E4UZ17"/>
<evidence type="ECO:0000313" key="2">
    <source>
        <dbReference type="EMBL" id="EFR03347.1"/>
    </source>
</evidence>
<evidence type="ECO:0000313" key="3">
    <source>
        <dbReference type="Proteomes" id="UP000002669"/>
    </source>
</evidence>
<feature type="region of interest" description="Disordered" evidence="1">
    <location>
        <begin position="235"/>
        <end position="302"/>
    </location>
</feature>
<feature type="compositionally biased region" description="Basic and acidic residues" evidence="1">
    <location>
        <begin position="1"/>
        <end position="17"/>
    </location>
</feature>
<gene>
    <name evidence="2" type="ORF">MGYG_06344</name>
</gene>
<dbReference type="Proteomes" id="UP000002669">
    <property type="component" value="Unassembled WGS sequence"/>
</dbReference>
<name>E4UZ17_ARTGP</name>
<protein>
    <submittedName>
        <fullName evidence="2">Uncharacterized protein</fullName>
    </submittedName>
</protein>
<dbReference type="EMBL" id="DS989826">
    <property type="protein sequence ID" value="EFR03347.1"/>
    <property type="molecule type" value="Genomic_DNA"/>
</dbReference>
<feature type="compositionally biased region" description="Low complexity" evidence="1">
    <location>
        <begin position="247"/>
        <end position="276"/>
    </location>
</feature>
<sequence>MNRRITGRDRRSEDRGHIPTNAFASSDAGSYSGSSSDIGSVRTASSVINGDDDEEVTLRRAFEESLRLEKDRQRQHREAEKEAMNREDEVRRQSLREAQEAERRAREAARAEEEAIRAALEASEREEAARVRRVREDLRSIEKRFGGGDAASNGHGSQENHERSSRDLRSTAPRSRRGHDAETQNTATRTAENQATRGRAQTPVDPREGRAIIVCSPRVREAMAWNSRAYLIRGSEQPSTPRKTVPSSSSSSASLASNPTRPAHPARSRSPSPQSSRRSRRRSSMPLHNRSPPTAEHNAINPAAYSLQDIVARSVRETWSGAPLTEATQESNDYQLQRAINESAEQHRDEDEEAVRRSRGIPTYEEACASVRYRPPPGMRYSFQGPDVIEVPRENGPPTKLKIVGDMDLGEAMSVANQRLKKRGMAQLN</sequence>
<dbReference type="GeneID" id="10027056"/>
<keyword evidence="3" id="KW-1185">Reference proteome</keyword>
<feature type="compositionally biased region" description="Polar residues" evidence="1">
    <location>
        <begin position="183"/>
        <end position="196"/>
    </location>
</feature>
<dbReference type="OrthoDB" id="4174374at2759"/>
<dbReference type="OMA" id="ACASVRY"/>
<accession>E4UZ17</accession>
<dbReference type="AlphaFoldDB" id="E4UZ17"/>
<feature type="region of interest" description="Disordered" evidence="1">
    <location>
        <begin position="65"/>
        <end position="107"/>
    </location>
</feature>
<feature type="compositionally biased region" description="Low complexity" evidence="1">
    <location>
        <begin position="24"/>
        <end position="40"/>
    </location>
</feature>
<feature type="region of interest" description="Disordered" evidence="1">
    <location>
        <begin position="144"/>
        <end position="209"/>
    </location>
</feature>
<dbReference type="HOGENOM" id="CLU_747972_0_0_1"/>
<feature type="compositionally biased region" description="Polar residues" evidence="1">
    <location>
        <begin position="236"/>
        <end position="246"/>
    </location>
</feature>
<reference evidence="3" key="1">
    <citation type="journal article" date="2012" name="MBio">
        <title>Comparative genome analysis of Trichophyton rubrum and related dermatophytes reveals candidate genes involved in infection.</title>
        <authorList>
            <person name="Martinez D.A."/>
            <person name="Oliver B.G."/>
            <person name="Graeser Y."/>
            <person name="Goldberg J.M."/>
            <person name="Li W."/>
            <person name="Martinez-Rossi N.M."/>
            <person name="Monod M."/>
            <person name="Shelest E."/>
            <person name="Barton R.C."/>
            <person name="Birch E."/>
            <person name="Brakhage A.A."/>
            <person name="Chen Z."/>
            <person name="Gurr S.J."/>
            <person name="Heiman D."/>
            <person name="Heitman J."/>
            <person name="Kosti I."/>
            <person name="Rossi A."/>
            <person name="Saif S."/>
            <person name="Samalova M."/>
            <person name="Saunders C.W."/>
            <person name="Shea T."/>
            <person name="Summerbell R.C."/>
            <person name="Xu J."/>
            <person name="Young S."/>
            <person name="Zeng Q."/>
            <person name="Birren B.W."/>
            <person name="Cuomo C.A."/>
            <person name="White T.C."/>
        </authorList>
    </citation>
    <scope>NUCLEOTIDE SEQUENCE [LARGE SCALE GENOMIC DNA]</scope>
    <source>
        <strain evidence="3">ATCC MYA-4604 / CBS 118893</strain>
    </source>
</reference>
<feature type="compositionally biased region" description="Basic and acidic residues" evidence="1">
    <location>
        <begin position="158"/>
        <end position="169"/>
    </location>
</feature>
<evidence type="ECO:0000256" key="1">
    <source>
        <dbReference type="SAM" id="MobiDB-lite"/>
    </source>
</evidence>
<dbReference type="RefSeq" id="XP_003171801.1">
    <property type="nucleotide sequence ID" value="XM_003171753.1"/>
</dbReference>
<feature type="region of interest" description="Disordered" evidence="1">
    <location>
        <begin position="1"/>
        <end position="53"/>
    </location>
</feature>